<feature type="transmembrane region" description="Helical" evidence="1">
    <location>
        <begin position="76"/>
        <end position="95"/>
    </location>
</feature>
<sequence length="224" mass="24047">MKFAQTNGGRGAVKEGSSLIDKLTDDLQPVRPVGRGLGLGILLWFCLSTAYVVTTSSLLGPIRPGVLDQLLAHPRFLLETLLGVAAIAILAQAGLRSAVPAALPRHWLLFTLGVTLLWLLNYPLGFFSPSLEPSMLGKRPHCYLETLILALPPALAAIYWQNRLFPLKPLQSAAIAGLAAGMIPALYMQIACMYAPGHILMWHILPGALMALLAVPISLCIKAL</sequence>
<proteinExistence type="predicted"/>
<feature type="transmembrane region" description="Helical" evidence="1">
    <location>
        <begin position="144"/>
        <end position="161"/>
    </location>
</feature>
<keyword evidence="3" id="KW-1185">Reference proteome</keyword>
<feature type="transmembrane region" description="Helical" evidence="1">
    <location>
        <begin position="202"/>
        <end position="221"/>
    </location>
</feature>
<name>A0A2N5X834_9GAMM</name>
<reference evidence="2 3" key="1">
    <citation type="submission" date="2018-01" db="EMBL/GenBank/DDBJ databases">
        <title>The draft genome sequence of Halioglobus lutimaris HF004.</title>
        <authorList>
            <person name="Du Z.-J."/>
            <person name="Shi M.-J."/>
        </authorList>
    </citation>
    <scope>NUCLEOTIDE SEQUENCE [LARGE SCALE GENOMIC DNA]</scope>
    <source>
        <strain evidence="2 3">HF004</strain>
    </source>
</reference>
<feature type="transmembrane region" description="Helical" evidence="1">
    <location>
        <begin position="37"/>
        <end position="56"/>
    </location>
</feature>
<dbReference type="InterPro" id="IPR009495">
    <property type="entry name" value="NrsF"/>
</dbReference>
<gene>
    <name evidence="2" type="ORF">C0039_00455</name>
</gene>
<evidence type="ECO:0000313" key="3">
    <source>
        <dbReference type="Proteomes" id="UP000235005"/>
    </source>
</evidence>
<dbReference type="AlphaFoldDB" id="A0A2N5X834"/>
<comment type="caution">
    <text evidence="2">The sequence shown here is derived from an EMBL/GenBank/DDBJ whole genome shotgun (WGS) entry which is preliminary data.</text>
</comment>
<protein>
    <submittedName>
        <fullName evidence="2">DUF1109 domain-containing protein</fullName>
    </submittedName>
</protein>
<keyword evidence="1" id="KW-1133">Transmembrane helix</keyword>
<dbReference type="EMBL" id="PKUS01000001">
    <property type="protein sequence ID" value="PLW70639.1"/>
    <property type="molecule type" value="Genomic_DNA"/>
</dbReference>
<keyword evidence="1" id="KW-0812">Transmembrane</keyword>
<dbReference type="Pfam" id="PF06532">
    <property type="entry name" value="NrsF"/>
    <property type="match status" value="1"/>
</dbReference>
<evidence type="ECO:0000313" key="2">
    <source>
        <dbReference type="EMBL" id="PLW70639.1"/>
    </source>
</evidence>
<feature type="transmembrane region" description="Helical" evidence="1">
    <location>
        <begin position="107"/>
        <end position="124"/>
    </location>
</feature>
<dbReference type="OrthoDB" id="5738900at2"/>
<feature type="transmembrane region" description="Helical" evidence="1">
    <location>
        <begin position="173"/>
        <end position="196"/>
    </location>
</feature>
<keyword evidence="1" id="KW-0472">Membrane</keyword>
<organism evidence="2 3">
    <name type="scientific">Pseudohalioglobus lutimaris</name>
    <dbReference type="NCBI Taxonomy" id="1737061"/>
    <lineage>
        <taxon>Bacteria</taxon>
        <taxon>Pseudomonadati</taxon>
        <taxon>Pseudomonadota</taxon>
        <taxon>Gammaproteobacteria</taxon>
        <taxon>Cellvibrionales</taxon>
        <taxon>Halieaceae</taxon>
        <taxon>Pseudohalioglobus</taxon>
    </lineage>
</organism>
<dbReference type="Proteomes" id="UP000235005">
    <property type="component" value="Unassembled WGS sequence"/>
</dbReference>
<evidence type="ECO:0000256" key="1">
    <source>
        <dbReference type="SAM" id="Phobius"/>
    </source>
</evidence>
<accession>A0A2N5X834</accession>